<reference evidence="1" key="1">
    <citation type="journal article" date="2020" name="Phytopathology">
        <title>Genome Sequence Resources of Colletotrichum truncatum, C. plurivorum, C. musicola, and C. sojae: Four Species Pathogenic to Soybean (Glycine max).</title>
        <authorList>
            <person name="Rogerio F."/>
            <person name="Boufleur T.R."/>
            <person name="Ciampi-Guillardi M."/>
            <person name="Sukno S.A."/>
            <person name="Thon M.R."/>
            <person name="Massola Junior N.S."/>
            <person name="Baroncelli R."/>
        </authorList>
    </citation>
    <scope>NUCLEOTIDE SEQUENCE</scope>
    <source>
        <strain evidence="1">LFN00145</strain>
    </source>
</reference>
<evidence type="ECO:0000313" key="2">
    <source>
        <dbReference type="Proteomes" id="UP000654918"/>
    </source>
</evidence>
<name>A0A8H6U5A3_9PEZI</name>
<dbReference type="EMBL" id="WIGO01000007">
    <property type="protein sequence ID" value="KAF6840465.1"/>
    <property type="molecule type" value="Genomic_DNA"/>
</dbReference>
<proteinExistence type="predicted"/>
<dbReference type="AlphaFoldDB" id="A0A8H6U5A3"/>
<gene>
    <name evidence="1" type="ORF">CPLU01_01151</name>
</gene>
<evidence type="ECO:0000313" key="1">
    <source>
        <dbReference type="EMBL" id="KAF6840465.1"/>
    </source>
</evidence>
<accession>A0A8H6U5A3</accession>
<keyword evidence="2" id="KW-1185">Reference proteome</keyword>
<dbReference type="Proteomes" id="UP000654918">
    <property type="component" value="Unassembled WGS sequence"/>
</dbReference>
<organism evidence="1 2">
    <name type="scientific">Colletotrichum plurivorum</name>
    <dbReference type="NCBI Taxonomy" id="2175906"/>
    <lineage>
        <taxon>Eukaryota</taxon>
        <taxon>Fungi</taxon>
        <taxon>Dikarya</taxon>
        <taxon>Ascomycota</taxon>
        <taxon>Pezizomycotina</taxon>
        <taxon>Sordariomycetes</taxon>
        <taxon>Hypocreomycetidae</taxon>
        <taxon>Glomerellales</taxon>
        <taxon>Glomerellaceae</taxon>
        <taxon>Colletotrichum</taxon>
        <taxon>Colletotrichum orchidearum species complex</taxon>
    </lineage>
</organism>
<comment type="caution">
    <text evidence="1">The sequence shown here is derived from an EMBL/GenBank/DDBJ whole genome shotgun (WGS) entry which is preliminary data.</text>
</comment>
<protein>
    <submittedName>
        <fullName evidence="1">Uncharacterized protein</fullName>
    </submittedName>
</protein>
<sequence length="97" mass="11282">MVAKASAEVLPYMVVHTRNCYYMRYHVRYRVRVNSDDSATANPPSLLLRFAMWLMEPAWGHETGKPRLNRTRVILAQLLLRMRLHAAQLTPSSPLQF</sequence>